<dbReference type="Proteomes" id="UP001144471">
    <property type="component" value="Unassembled WGS sequence"/>
</dbReference>
<name>A0A9W6GJH2_9FUSO</name>
<protein>
    <submittedName>
        <fullName evidence="1">Uncharacterized protein</fullName>
    </submittedName>
</protein>
<dbReference type="EMBL" id="BSDY01000001">
    <property type="protein sequence ID" value="GLI54792.1"/>
    <property type="molecule type" value="Genomic_DNA"/>
</dbReference>
<organism evidence="1 2">
    <name type="scientific">Propionigenium maris DSM 9537</name>
    <dbReference type="NCBI Taxonomy" id="1123000"/>
    <lineage>
        <taxon>Bacteria</taxon>
        <taxon>Fusobacteriati</taxon>
        <taxon>Fusobacteriota</taxon>
        <taxon>Fusobacteriia</taxon>
        <taxon>Fusobacteriales</taxon>
        <taxon>Fusobacteriaceae</taxon>
        <taxon>Propionigenium</taxon>
    </lineage>
</organism>
<dbReference type="RefSeq" id="WP_281832813.1">
    <property type="nucleotide sequence ID" value="NZ_BSDY01000001.1"/>
</dbReference>
<proteinExistence type="predicted"/>
<accession>A0A9W6GJH2</accession>
<gene>
    <name evidence="1" type="ORF">PM10SUCC1_03070</name>
</gene>
<comment type="caution">
    <text evidence="1">The sequence shown here is derived from an EMBL/GenBank/DDBJ whole genome shotgun (WGS) entry which is preliminary data.</text>
</comment>
<keyword evidence="2" id="KW-1185">Reference proteome</keyword>
<evidence type="ECO:0000313" key="1">
    <source>
        <dbReference type="EMBL" id="GLI54792.1"/>
    </source>
</evidence>
<evidence type="ECO:0000313" key="2">
    <source>
        <dbReference type="Proteomes" id="UP001144471"/>
    </source>
</evidence>
<sequence length="82" mass="9389">MAEIKIKDVRTGEVHLLKSFTKTQCGINIKKDEANWIIVGSEVPVTCGKKHCSCRRKGLRFKRQIYDYNFVPSPSEISKLYG</sequence>
<reference evidence="1" key="1">
    <citation type="submission" date="2022-12" db="EMBL/GenBank/DDBJ databases">
        <title>Reference genome sequencing for broad-spectrum identification of bacterial and archaeal isolates by mass spectrometry.</title>
        <authorList>
            <person name="Sekiguchi Y."/>
            <person name="Tourlousse D.M."/>
        </authorList>
    </citation>
    <scope>NUCLEOTIDE SEQUENCE</scope>
    <source>
        <strain evidence="1">10succ1</strain>
    </source>
</reference>
<dbReference type="AlphaFoldDB" id="A0A9W6GJH2"/>